<dbReference type="PATRIC" id="fig|872965.6.peg.3110"/>
<dbReference type="EMBL" id="BBZA01000218">
    <property type="protein sequence ID" value="GAP63998.1"/>
    <property type="molecule type" value="Genomic_DNA"/>
</dbReference>
<evidence type="ECO:0000256" key="2">
    <source>
        <dbReference type="ARBA" id="ARBA00022801"/>
    </source>
</evidence>
<dbReference type="GO" id="GO:0043138">
    <property type="term" value="F:3'-5' DNA helicase activity"/>
    <property type="evidence" value="ECO:0007669"/>
    <property type="project" value="UniProtKB-EC"/>
</dbReference>
<evidence type="ECO:0000313" key="12">
    <source>
        <dbReference type="EMBL" id="GAP63998.1"/>
    </source>
</evidence>
<evidence type="ECO:0000256" key="5">
    <source>
        <dbReference type="ARBA" id="ARBA00023235"/>
    </source>
</evidence>
<dbReference type="GO" id="GO:0003677">
    <property type="term" value="F:DNA binding"/>
    <property type="evidence" value="ECO:0007669"/>
    <property type="project" value="InterPro"/>
</dbReference>
<dbReference type="InParanoid" id="A0A0M9UDG5"/>
<dbReference type="Pfam" id="PF13361">
    <property type="entry name" value="UvrD_C"/>
    <property type="match status" value="1"/>
</dbReference>
<dbReference type="GO" id="GO:0005829">
    <property type="term" value="C:cytosol"/>
    <property type="evidence" value="ECO:0007669"/>
    <property type="project" value="TreeGrafter"/>
</dbReference>
<feature type="domain" description="UvrD-like helicase C-terminal" evidence="11">
    <location>
        <begin position="462"/>
        <end position="749"/>
    </location>
</feature>
<dbReference type="PROSITE" id="PS51198">
    <property type="entry name" value="UVRD_HELICASE_ATP_BIND"/>
    <property type="match status" value="1"/>
</dbReference>
<dbReference type="InterPro" id="IPR014017">
    <property type="entry name" value="DNA_helicase_UvrD-like_C"/>
</dbReference>
<reference evidence="13 15" key="2">
    <citation type="submission" date="2015-07" db="EMBL/GenBank/DDBJ databases">
        <title>Whole genome sequence of Ardenticatena maritima DSM 23922.</title>
        <authorList>
            <person name="Hemp J."/>
            <person name="Ward L.M."/>
            <person name="Pace L.A."/>
            <person name="Fischer W.W."/>
        </authorList>
    </citation>
    <scope>NUCLEOTIDE SEQUENCE [LARGE SCALE GENOMIC DNA]</scope>
    <source>
        <strain evidence="13 15">110S</strain>
    </source>
</reference>
<proteinExistence type="predicted"/>
<dbReference type="SUPFAM" id="SSF52540">
    <property type="entry name" value="P-loop containing nucleoside triphosphate hydrolases"/>
    <property type="match status" value="1"/>
</dbReference>
<dbReference type="Proteomes" id="UP000050502">
    <property type="component" value="Unassembled WGS sequence"/>
</dbReference>
<protein>
    <recommendedName>
        <fullName evidence="7">DNA 3'-5' helicase</fullName>
        <ecNumber evidence="7">5.6.2.4</ecNumber>
    </recommendedName>
</protein>
<dbReference type="PANTHER" id="PTHR11070">
    <property type="entry name" value="UVRD / RECB / PCRA DNA HELICASE FAMILY MEMBER"/>
    <property type="match status" value="1"/>
</dbReference>
<reference evidence="12 14" key="1">
    <citation type="journal article" date="2015" name="Genome Announc.">
        <title>Draft Genome Sequence of a Heterotrophic Facultative Anaerobic Thermophilic Bacterium, Ardenticatena maritima Strain 110ST.</title>
        <authorList>
            <person name="Kawaichi S."/>
            <person name="Yoshida T."/>
            <person name="Sako Y."/>
            <person name="Nakamura R."/>
        </authorList>
    </citation>
    <scope>NUCLEOTIDE SEQUENCE [LARGE SCALE GENOMIC DNA]</scope>
    <source>
        <strain evidence="12 14">110S</strain>
    </source>
</reference>
<reference evidence="14" key="3">
    <citation type="submission" date="2015-08" db="EMBL/GenBank/DDBJ databases">
        <title>Draft Genome Sequence of a Heterotrophic Facultative Anaerobic Bacterium Ardenticatena maritima Strain 110S.</title>
        <authorList>
            <person name="Kawaichi S."/>
            <person name="Yoshida T."/>
            <person name="Sako Y."/>
            <person name="Nakamura R."/>
        </authorList>
    </citation>
    <scope>NUCLEOTIDE SEQUENCE [LARGE SCALE GENOMIC DNA]</scope>
    <source>
        <strain evidence="14">110S</strain>
    </source>
</reference>
<keyword evidence="5" id="KW-0413">Isomerase</keyword>
<dbReference type="Gene3D" id="1.10.486.10">
    <property type="entry name" value="PCRA, domain 4"/>
    <property type="match status" value="1"/>
</dbReference>
<comment type="catalytic activity">
    <reaction evidence="6">
        <text>Couples ATP hydrolysis with the unwinding of duplex DNA by translocating in the 3'-5' direction.</text>
        <dbReference type="EC" id="5.6.2.4"/>
    </reaction>
</comment>
<evidence type="ECO:0000256" key="3">
    <source>
        <dbReference type="ARBA" id="ARBA00022806"/>
    </source>
</evidence>
<comment type="caution">
    <text evidence="12">The sequence shown here is derived from an EMBL/GenBank/DDBJ whole genome shotgun (WGS) entry which is preliminary data.</text>
</comment>
<evidence type="ECO:0000256" key="8">
    <source>
        <dbReference type="ARBA" id="ARBA00048988"/>
    </source>
</evidence>
<evidence type="ECO:0000256" key="9">
    <source>
        <dbReference type="PROSITE-ProRule" id="PRU00560"/>
    </source>
</evidence>
<dbReference type="GO" id="GO:0000725">
    <property type="term" value="P:recombinational repair"/>
    <property type="evidence" value="ECO:0007669"/>
    <property type="project" value="TreeGrafter"/>
</dbReference>
<feature type="domain" description="UvrD-like helicase ATP-binding" evidence="10">
    <location>
        <begin position="5"/>
        <end position="442"/>
    </location>
</feature>
<dbReference type="EC" id="5.6.2.4" evidence="7"/>
<keyword evidence="1 9" id="KW-0547">Nucleotide-binding</keyword>
<dbReference type="EMBL" id="LGKN01000011">
    <property type="protein sequence ID" value="KPL85707.1"/>
    <property type="molecule type" value="Genomic_DNA"/>
</dbReference>
<keyword evidence="3 9" id="KW-0347">Helicase</keyword>
<evidence type="ECO:0000259" key="10">
    <source>
        <dbReference type="PROSITE" id="PS51198"/>
    </source>
</evidence>
<evidence type="ECO:0000256" key="7">
    <source>
        <dbReference type="ARBA" id="ARBA00034808"/>
    </source>
</evidence>
<gene>
    <name evidence="12" type="primary">addA</name>
    <name evidence="12" type="ORF">ARMA_2421</name>
    <name evidence="13" type="ORF">SE16_15110</name>
</gene>
<accession>A0A0M9UDG5</accession>
<dbReference type="PANTHER" id="PTHR11070:SF48">
    <property type="entry name" value="ATP-DEPENDENT HELICASE_NUCLEASE SUBUNIT A"/>
    <property type="match status" value="1"/>
</dbReference>
<dbReference type="AlphaFoldDB" id="A0A0M9UDG5"/>
<keyword evidence="14" id="KW-1185">Reference proteome</keyword>
<dbReference type="InterPro" id="IPR000212">
    <property type="entry name" value="DNA_helicase_UvrD/REP"/>
</dbReference>
<keyword evidence="2 9" id="KW-0378">Hydrolase</keyword>
<evidence type="ECO:0000313" key="13">
    <source>
        <dbReference type="EMBL" id="KPL85707.1"/>
    </source>
</evidence>
<dbReference type="FunCoup" id="A0A0M9UDG5">
    <property type="interactions" value="8"/>
</dbReference>
<dbReference type="PROSITE" id="PS51217">
    <property type="entry name" value="UVRD_HELICASE_CTER"/>
    <property type="match status" value="1"/>
</dbReference>
<dbReference type="STRING" id="872965.SE16_15110"/>
<dbReference type="GO" id="GO:0005524">
    <property type="term" value="F:ATP binding"/>
    <property type="evidence" value="ECO:0007669"/>
    <property type="project" value="UniProtKB-UniRule"/>
</dbReference>
<dbReference type="InterPro" id="IPR027417">
    <property type="entry name" value="P-loop_NTPase"/>
</dbReference>
<evidence type="ECO:0000313" key="15">
    <source>
        <dbReference type="Proteomes" id="UP000050502"/>
    </source>
</evidence>
<comment type="catalytic activity">
    <reaction evidence="8">
        <text>ATP + H2O = ADP + phosphate + H(+)</text>
        <dbReference type="Rhea" id="RHEA:13065"/>
        <dbReference type="ChEBI" id="CHEBI:15377"/>
        <dbReference type="ChEBI" id="CHEBI:15378"/>
        <dbReference type="ChEBI" id="CHEBI:30616"/>
        <dbReference type="ChEBI" id="CHEBI:43474"/>
        <dbReference type="ChEBI" id="CHEBI:456216"/>
        <dbReference type="EC" id="5.6.2.4"/>
    </reaction>
</comment>
<dbReference type="Pfam" id="PF00580">
    <property type="entry name" value="UvrD-helicase"/>
    <property type="match status" value="1"/>
</dbReference>
<sequence length="856" mass="96549">MNTSLTLTPEQHRAVHTDGQDILVQAGAGSGKTRVLVERYIRLLREGHTVYDLVAITFTEKAAREMRDRVRRALEELRRQEPHNPRWRDLYLQLADARIGTIHAFCARLLREYAAEAELDPDFEILDEIDSDIVLEEVVENAAIALAETDHETAFTLFDIYDPFQVQRTLKTLLRQPDTLDALQRTAETLPPDDLPADVLRRLDTHPDYTKLKTALANLRQALDLGPPDDKLYNKVRELVEHAEAAETALADTDLDALITALRGCATLKFGNYGKKEAWQQAGLDKNDVRHSMQMLKDAAEALCETLLAAEEARLLRAWARAARLARDMFTAEKRTRPALDFDDLEIEAARLLTKPDVADDVRAHIAHILVDEFQDTNTRQLAIVQALRGAPNQGRLFVVGDAKQSIYAFRNADVRAFLALADEITTHGGLTIELNRSFRTHKALVERFNALFAPLFDDENAEQVPFQPLDAHRPTPAAGKPPFVRCIAFDKPHSTDITTVRRQEAETIAARIARIVREAWPVGREPHPATYGDIAILFRATSDIALYEDALKNAGIPFLTIAGRGFFDRREVRDLLSLLRAVEDPHDAFAMLAALRSPLFGVSDAALFHLRLDEQGQPRAPFALLSDEDAFAALLERLTASDRDHLRHARDVLMRLRHLSGRVTLFELIREALDATDYLATLSLLPDGERQRSNVEKLVAFVRTRRLTSLRRFNRTIEDLNTRDVREGEAVLEAENAVRLMTIHAAKGLEFPIVFLADAGRSTSPRYPQVVSDGEQAGVAWTHPLTGEKLEGPRFQAIQERLKQREEAESMRLLYVALTRAEEYVFITGHTKGWVKKVWDLLDETEKELVEVTSA</sequence>
<dbReference type="Gene3D" id="3.40.50.300">
    <property type="entry name" value="P-loop containing nucleotide triphosphate hydrolases"/>
    <property type="match status" value="3"/>
</dbReference>
<dbReference type="GO" id="GO:0033202">
    <property type="term" value="C:DNA helicase complex"/>
    <property type="evidence" value="ECO:0007669"/>
    <property type="project" value="TreeGrafter"/>
</dbReference>
<evidence type="ECO:0000256" key="1">
    <source>
        <dbReference type="ARBA" id="ARBA00022741"/>
    </source>
</evidence>
<name>A0A0M9UDG5_9CHLR</name>
<feature type="binding site" evidence="9">
    <location>
        <begin position="26"/>
        <end position="33"/>
    </location>
    <ligand>
        <name>ATP</name>
        <dbReference type="ChEBI" id="CHEBI:30616"/>
    </ligand>
</feature>
<dbReference type="Proteomes" id="UP000037784">
    <property type="component" value="Unassembled WGS sequence"/>
</dbReference>
<keyword evidence="4 9" id="KW-0067">ATP-binding</keyword>
<evidence type="ECO:0000256" key="6">
    <source>
        <dbReference type="ARBA" id="ARBA00034617"/>
    </source>
</evidence>
<evidence type="ECO:0000256" key="4">
    <source>
        <dbReference type="ARBA" id="ARBA00022840"/>
    </source>
</evidence>
<evidence type="ECO:0000259" key="11">
    <source>
        <dbReference type="PROSITE" id="PS51217"/>
    </source>
</evidence>
<dbReference type="Gene3D" id="3.30.160.800">
    <property type="match status" value="1"/>
</dbReference>
<evidence type="ECO:0000313" key="14">
    <source>
        <dbReference type="Proteomes" id="UP000037784"/>
    </source>
</evidence>
<dbReference type="GO" id="GO:0016787">
    <property type="term" value="F:hydrolase activity"/>
    <property type="evidence" value="ECO:0007669"/>
    <property type="project" value="UniProtKB-UniRule"/>
</dbReference>
<dbReference type="CDD" id="cd17932">
    <property type="entry name" value="DEXQc_UvrD"/>
    <property type="match status" value="1"/>
</dbReference>
<organism evidence="12 14">
    <name type="scientific">Ardenticatena maritima</name>
    <dbReference type="NCBI Taxonomy" id="872965"/>
    <lineage>
        <taxon>Bacteria</taxon>
        <taxon>Bacillati</taxon>
        <taxon>Chloroflexota</taxon>
        <taxon>Ardenticatenia</taxon>
        <taxon>Ardenticatenales</taxon>
        <taxon>Ardenticatenaceae</taxon>
        <taxon>Ardenticatena</taxon>
    </lineage>
</organism>
<dbReference type="InterPro" id="IPR014016">
    <property type="entry name" value="UvrD-like_ATP-bd"/>
</dbReference>
<dbReference type="OrthoDB" id="9810135at2"/>
<dbReference type="RefSeq" id="WP_054493761.1">
    <property type="nucleotide sequence ID" value="NZ_BBZA01000218.1"/>
</dbReference>